<dbReference type="GO" id="GO:0016829">
    <property type="term" value="F:lyase activity"/>
    <property type="evidence" value="ECO:0007669"/>
    <property type="project" value="UniProtKB-KW"/>
</dbReference>
<proteinExistence type="inferred from homology"/>
<evidence type="ECO:0000256" key="2">
    <source>
        <dbReference type="ARBA" id="ARBA00022917"/>
    </source>
</evidence>
<dbReference type="InterPro" id="IPR036754">
    <property type="entry name" value="YbaK/aa-tRNA-synt-asso_dom_sf"/>
</dbReference>
<evidence type="ECO:0000256" key="3">
    <source>
        <dbReference type="ARBA" id="ARBA00023239"/>
    </source>
</evidence>
<dbReference type="RefSeq" id="WP_089217771.1">
    <property type="nucleotide sequence ID" value="NZ_FZOS01000001.1"/>
</dbReference>
<evidence type="ECO:0000313" key="6">
    <source>
        <dbReference type="EMBL" id="SNS08662.1"/>
    </source>
</evidence>
<dbReference type="GO" id="GO:0002161">
    <property type="term" value="F:aminoacyl-tRNA deacylase activity"/>
    <property type="evidence" value="ECO:0007669"/>
    <property type="project" value="InterPro"/>
</dbReference>
<dbReference type="NCBIfam" id="TIGR00011">
    <property type="entry name" value="YbaK_EbsC"/>
    <property type="match status" value="1"/>
</dbReference>
<dbReference type="PANTHER" id="PTHR30411:SF0">
    <property type="entry name" value="CYS-TRNA(PRO)_CYS-TRNA(CYS) DEACYLASE YBAK"/>
    <property type="match status" value="1"/>
</dbReference>
<keyword evidence="3 4" id="KW-0456">Lyase</keyword>
<dbReference type="Pfam" id="PF04073">
    <property type="entry name" value="tRNA_edit"/>
    <property type="match status" value="1"/>
</dbReference>
<evidence type="ECO:0000256" key="1">
    <source>
        <dbReference type="ARBA" id="ARBA00009798"/>
    </source>
</evidence>
<dbReference type="Gene3D" id="3.90.960.10">
    <property type="entry name" value="YbaK/aminoacyl-tRNA synthetase-associated domain"/>
    <property type="match status" value="1"/>
</dbReference>
<protein>
    <recommendedName>
        <fullName evidence="4">Cys-tRNA(Pro)/Cys-tRNA(Cys) deacylase</fullName>
        <ecNumber evidence="4">4.2.-.-</ecNumber>
    </recommendedName>
</protein>
<reference evidence="7" key="1">
    <citation type="submission" date="2017-06" db="EMBL/GenBank/DDBJ databases">
        <authorList>
            <person name="Varghese N."/>
            <person name="Submissions S."/>
        </authorList>
    </citation>
    <scope>NUCLEOTIDE SEQUENCE [LARGE SCALE GENOMIC DNA]</scope>
    <source>
        <strain evidence="7">LNB2</strain>
    </source>
</reference>
<dbReference type="SUPFAM" id="SSF55826">
    <property type="entry name" value="YbaK/ProRS associated domain"/>
    <property type="match status" value="1"/>
</dbReference>
<evidence type="ECO:0000256" key="4">
    <source>
        <dbReference type="PIRNR" id="PIRNR006181"/>
    </source>
</evidence>
<dbReference type="PANTHER" id="PTHR30411">
    <property type="entry name" value="CYTOPLASMIC PROTEIN"/>
    <property type="match status" value="1"/>
</dbReference>
<dbReference type="InterPro" id="IPR004369">
    <property type="entry name" value="Prolyl-tRNA_editing_YbaK/EbsC"/>
</dbReference>
<organism evidence="6 7">
    <name type="scientific">Edaphosphingomonas laterariae</name>
    <dbReference type="NCBI Taxonomy" id="861865"/>
    <lineage>
        <taxon>Bacteria</taxon>
        <taxon>Pseudomonadati</taxon>
        <taxon>Pseudomonadota</taxon>
        <taxon>Alphaproteobacteria</taxon>
        <taxon>Sphingomonadales</taxon>
        <taxon>Rhizorhabdaceae</taxon>
        <taxon>Edaphosphingomonas</taxon>
    </lineage>
</organism>
<dbReference type="PIRSF" id="PIRSF006181">
    <property type="entry name" value="EbsC_YbaK"/>
    <property type="match status" value="1"/>
</dbReference>
<dbReference type="GO" id="GO:0006412">
    <property type="term" value="P:translation"/>
    <property type="evidence" value="ECO:0007669"/>
    <property type="project" value="UniProtKB-KW"/>
</dbReference>
<sequence length="157" mass="16302">MSKSTPATNALAKARIAFTLHVYDYDPDAAKVGLQAAEARGEAPHRVLKTLVAEVDGKPVCVIAPSDSEVSMKKVAAAFGGKSARMMPVPDAERITGYKVGGVSPFGQRKRLPTAIEETALAEPHVYVNGGQRGLQIRLAPADARAAAGATAAPLIA</sequence>
<dbReference type="EC" id="4.2.-.-" evidence="4"/>
<feature type="domain" description="YbaK/aminoacyl-tRNA synthetase-associated" evidence="5">
    <location>
        <begin position="30"/>
        <end position="145"/>
    </location>
</feature>
<dbReference type="CDD" id="cd00002">
    <property type="entry name" value="YbaK_deacylase"/>
    <property type="match status" value="1"/>
</dbReference>
<comment type="similarity">
    <text evidence="1 4">Belongs to the prolyl-tRNA editing family. YbaK/EbsC subfamily.</text>
</comment>
<dbReference type="EMBL" id="FZOS01000001">
    <property type="protein sequence ID" value="SNS08662.1"/>
    <property type="molecule type" value="Genomic_DNA"/>
</dbReference>
<dbReference type="AlphaFoldDB" id="A0A239BM09"/>
<gene>
    <name evidence="6" type="ORF">SAMN06295912_101254</name>
</gene>
<dbReference type="InterPro" id="IPR007214">
    <property type="entry name" value="YbaK/aa-tRNA-synth-assoc-dom"/>
</dbReference>
<evidence type="ECO:0000259" key="5">
    <source>
        <dbReference type="Pfam" id="PF04073"/>
    </source>
</evidence>
<keyword evidence="7" id="KW-1185">Reference proteome</keyword>
<evidence type="ECO:0000313" key="7">
    <source>
        <dbReference type="Proteomes" id="UP000198281"/>
    </source>
</evidence>
<keyword evidence="2 4" id="KW-0648">Protein biosynthesis</keyword>
<name>A0A239BM09_9SPHN</name>
<dbReference type="Proteomes" id="UP000198281">
    <property type="component" value="Unassembled WGS sequence"/>
</dbReference>
<accession>A0A239BM09</accession>
<dbReference type="OrthoDB" id="9809296at2"/>